<dbReference type="HOGENOM" id="CLU_2825332_0_0_4"/>
<dbReference type="InterPro" id="IPR007372">
    <property type="entry name" value="Lipid/polyisoprenoid-bd_YceI"/>
</dbReference>
<dbReference type="STRING" id="1349767.GJA_1747"/>
<evidence type="ECO:0000313" key="2">
    <source>
        <dbReference type="EMBL" id="CDG82383.1"/>
    </source>
</evidence>
<feature type="domain" description="Lipid/polyisoprenoid-binding YceI-like" evidence="1">
    <location>
        <begin position="1"/>
        <end position="62"/>
    </location>
</feature>
<dbReference type="Pfam" id="PF04264">
    <property type="entry name" value="YceI"/>
    <property type="match status" value="1"/>
</dbReference>
<proteinExistence type="predicted"/>
<reference evidence="2 3" key="1">
    <citation type="journal article" date="2015" name="Genome Announc.">
        <title>Genome Sequence of Mushroom Soft-Rot Pathogen Janthinobacterium agaricidamnosum.</title>
        <authorList>
            <person name="Graupner K."/>
            <person name="Lackner G."/>
            <person name="Hertweck C."/>
        </authorList>
    </citation>
    <scope>NUCLEOTIDE SEQUENCE [LARGE SCALE GENOMIC DNA]</scope>
    <source>
        <strain evidence="3">NBRC 102515 / DSM 9628</strain>
    </source>
</reference>
<evidence type="ECO:0000259" key="1">
    <source>
        <dbReference type="Pfam" id="PF04264"/>
    </source>
</evidence>
<dbReference type="PATRIC" id="fig|1349767.4.peg.3524"/>
<dbReference type="InterPro" id="IPR036761">
    <property type="entry name" value="TTHA0802/YceI-like_sf"/>
</dbReference>
<dbReference type="Proteomes" id="UP000027604">
    <property type="component" value="Chromosome I"/>
</dbReference>
<dbReference type="KEGG" id="jag:GJA_1747"/>
<keyword evidence="3" id="KW-1185">Reference proteome</keyword>
<gene>
    <name evidence="2" type="ORF">GJA_1747</name>
</gene>
<organism evidence="2 3">
    <name type="scientific">Janthinobacterium agaricidamnosum NBRC 102515 = DSM 9628</name>
    <dbReference type="NCBI Taxonomy" id="1349767"/>
    <lineage>
        <taxon>Bacteria</taxon>
        <taxon>Pseudomonadati</taxon>
        <taxon>Pseudomonadota</taxon>
        <taxon>Betaproteobacteria</taxon>
        <taxon>Burkholderiales</taxon>
        <taxon>Oxalobacteraceae</taxon>
        <taxon>Janthinobacterium</taxon>
    </lineage>
</organism>
<dbReference type="Gene3D" id="2.40.128.110">
    <property type="entry name" value="Lipid/polyisoprenoid-binding, YceI-like"/>
    <property type="match status" value="1"/>
</dbReference>
<dbReference type="eggNOG" id="COG2353">
    <property type="taxonomic scope" value="Bacteria"/>
</dbReference>
<evidence type="ECO:0000313" key="3">
    <source>
        <dbReference type="Proteomes" id="UP000027604"/>
    </source>
</evidence>
<dbReference type="SUPFAM" id="SSF101874">
    <property type="entry name" value="YceI-like"/>
    <property type="match status" value="1"/>
</dbReference>
<name>W0V4V6_9BURK</name>
<protein>
    <submittedName>
        <fullName evidence="2">Putative signal peptide protein</fullName>
    </submittedName>
</protein>
<dbReference type="AlphaFoldDB" id="W0V4V6"/>
<dbReference type="EMBL" id="HG322949">
    <property type="protein sequence ID" value="CDG82383.1"/>
    <property type="molecule type" value="Genomic_DNA"/>
</dbReference>
<sequence>MRGKTVPVEFNTTMAQQIMNPFLKVPSVDFSGSAHVSRSAFGIRTDPAAIADDVELMFQLEMNKVS</sequence>
<accession>W0V4V6</accession>